<dbReference type="InterPro" id="IPR015500">
    <property type="entry name" value="Peptidase_S8_subtilisin-rel"/>
</dbReference>
<keyword evidence="2" id="KW-0645">Protease</keyword>
<comment type="caution">
    <text evidence="8">The sequence shown here is derived from an EMBL/GenBank/DDBJ whole genome shotgun (WGS) entry which is preliminary data.</text>
</comment>
<accession>A0A921UHU8</accession>
<keyword evidence="4" id="KW-0378">Hydrolase</keyword>
<organism evidence="8 9">
    <name type="scientific">Sorghum bicolor</name>
    <name type="common">Sorghum</name>
    <name type="synonym">Sorghum vulgare</name>
    <dbReference type="NCBI Taxonomy" id="4558"/>
    <lineage>
        <taxon>Eukaryota</taxon>
        <taxon>Viridiplantae</taxon>
        <taxon>Streptophyta</taxon>
        <taxon>Embryophyta</taxon>
        <taxon>Tracheophyta</taxon>
        <taxon>Spermatophyta</taxon>
        <taxon>Magnoliopsida</taxon>
        <taxon>Liliopsida</taxon>
        <taxon>Poales</taxon>
        <taxon>Poaceae</taxon>
        <taxon>PACMAD clade</taxon>
        <taxon>Panicoideae</taxon>
        <taxon>Andropogonodae</taxon>
        <taxon>Andropogoneae</taxon>
        <taxon>Sorghinae</taxon>
        <taxon>Sorghum</taxon>
    </lineage>
</organism>
<evidence type="ECO:0000313" key="8">
    <source>
        <dbReference type="EMBL" id="KAG0532723.1"/>
    </source>
</evidence>
<protein>
    <recommendedName>
        <fullName evidence="7">Peptidase S8/S53 domain-containing protein</fullName>
    </recommendedName>
</protein>
<dbReference type="SUPFAM" id="SSF52743">
    <property type="entry name" value="Subtilisin-like"/>
    <property type="match status" value="1"/>
</dbReference>
<keyword evidence="5" id="KW-0720">Serine protease</keyword>
<reference evidence="8" key="1">
    <citation type="journal article" date="2019" name="BMC Genomics">
        <title>A new reference genome for Sorghum bicolor reveals high levels of sequence similarity between sweet and grain genotypes: implications for the genetics of sugar metabolism.</title>
        <authorList>
            <person name="Cooper E.A."/>
            <person name="Brenton Z.W."/>
            <person name="Flinn B.S."/>
            <person name="Jenkins J."/>
            <person name="Shu S."/>
            <person name="Flowers D."/>
            <person name="Luo F."/>
            <person name="Wang Y."/>
            <person name="Xia P."/>
            <person name="Barry K."/>
            <person name="Daum C."/>
            <person name="Lipzen A."/>
            <person name="Yoshinaga Y."/>
            <person name="Schmutz J."/>
            <person name="Saski C."/>
            <person name="Vermerris W."/>
            <person name="Kresovich S."/>
        </authorList>
    </citation>
    <scope>NUCLEOTIDE SEQUENCE</scope>
</reference>
<comment type="caution">
    <text evidence="6">Lacks conserved residue(s) required for the propagation of feature annotation.</text>
</comment>
<dbReference type="InterPro" id="IPR036852">
    <property type="entry name" value="Peptidase_S8/S53_dom_sf"/>
</dbReference>
<dbReference type="InterPro" id="IPR000209">
    <property type="entry name" value="Peptidase_S8/S53_dom"/>
</dbReference>
<dbReference type="EMBL" id="CM027683">
    <property type="protein sequence ID" value="KAG0532723.1"/>
    <property type="molecule type" value="Genomic_DNA"/>
</dbReference>
<dbReference type="PROSITE" id="PS00137">
    <property type="entry name" value="SUBTILASE_HIS"/>
    <property type="match status" value="1"/>
</dbReference>
<keyword evidence="3" id="KW-0732">Signal</keyword>
<evidence type="ECO:0000256" key="4">
    <source>
        <dbReference type="ARBA" id="ARBA00022801"/>
    </source>
</evidence>
<dbReference type="Gene3D" id="3.50.30.30">
    <property type="match status" value="1"/>
</dbReference>
<gene>
    <name evidence="8" type="ORF">BDA96_04G131400</name>
</gene>
<dbReference type="GO" id="GO:0006508">
    <property type="term" value="P:proteolysis"/>
    <property type="evidence" value="ECO:0007669"/>
    <property type="project" value="UniProtKB-KW"/>
</dbReference>
<name>A0A921UHU8_SORBI</name>
<proteinExistence type="inferred from homology"/>
<feature type="domain" description="Peptidase S8/S53" evidence="7">
    <location>
        <begin position="29"/>
        <end position="255"/>
    </location>
</feature>
<dbReference type="PROSITE" id="PS51892">
    <property type="entry name" value="SUBTILASE"/>
    <property type="match status" value="1"/>
</dbReference>
<dbReference type="InterPro" id="IPR045051">
    <property type="entry name" value="SBT"/>
</dbReference>
<evidence type="ECO:0000313" key="9">
    <source>
        <dbReference type="Proteomes" id="UP000807115"/>
    </source>
</evidence>
<reference evidence="8" key="2">
    <citation type="submission" date="2020-10" db="EMBL/GenBank/DDBJ databases">
        <authorList>
            <person name="Cooper E.A."/>
            <person name="Brenton Z.W."/>
            <person name="Flinn B.S."/>
            <person name="Jenkins J."/>
            <person name="Shu S."/>
            <person name="Flowers D."/>
            <person name="Luo F."/>
            <person name="Wang Y."/>
            <person name="Xia P."/>
            <person name="Barry K."/>
            <person name="Daum C."/>
            <person name="Lipzen A."/>
            <person name="Yoshinaga Y."/>
            <person name="Schmutz J."/>
            <person name="Saski C."/>
            <person name="Vermerris W."/>
            <person name="Kresovich S."/>
        </authorList>
    </citation>
    <scope>NUCLEOTIDE SEQUENCE</scope>
</reference>
<evidence type="ECO:0000256" key="3">
    <source>
        <dbReference type="ARBA" id="ARBA00022729"/>
    </source>
</evidence>
<dbReference type="Pfam" id="PF00082">
    <property type="entry name" value="Peptidase_S8"/>
    <property type="match status" value="1"/>
</dbReference>
<dbReference type="Gene3D" id="3.40.50.200">
    <property type="entry name" value="Peptidase S8/S53 domain"/>
    <property type="match status" value="1"/>
</dbReference>
<dbReference type="InterPro" id="IPR022398">
    <property type="entry name" value="Peptidase_S8_His-AS"/>
</dbReference>
<sequence>MQTTRSWDVVLGAISDQSSATLQQKAKFGQDIIVGVVDSGIWPESQSFNDSGYGPVPARWKGECHTGEAFNATSCNRKIIGARWYTGGVDPELLRGEFMSPRDHNGHGTHVASTIAGSPVRDVSYYGSGLAAGVARGGAPRARLAVYKACWGATVWCGGAALLAAIDDATNDGVDVLSLSLGGFQEFAGTLHAVARGVPVVFAGMNRGPAPQTVRNTAPWLITVAASMIDRSFPTKVVLGNNEELVVSSNTRPQFTIE</sequence>
<evidence type="ECO:0000256" key="6">
    <source>
        <dbReference type="PROSITE-ProRule" id="PRU01240"/>
    </source>
</evidence>
<evidence type="ECO:0000256" key="1">
    <source>
        <dbReference type="ARBA" id="ARBA00011073"/>
    </source>
</evidence>
<comment type="similarity">
    <text evidence="1 6">Belongs to the peptidase S8 family.</text>
</comment>
<dbReference type="AlphaFoldDB" id="A0A921UHU8"/>
<dbReference type="PRINTS" id="PR00723">
    <property type="entry name" value="SUBTILISIN"/>
</dbReference>
<dbReference type="GO" id="GO:0004252">
    <property type="term" value="F:serine-type endopeptidase activity"/>
    <property type="evidence" value="ECO:0007669"/>
    <property type="project" value="InterPro"/>
</dbReference>
<evidence type="ECO:0000256" key="5">
    <source>
        <dbReference type="ARBA" id="ARBA00022825"/>
    </source>
</evidence>
<dbReference type="PANTHER" id="PTHR10795">
    <property type="entry name" value="PROPROTEIN CONVERTASE SUBTILISIN/KEXIN"/>
    <property type="match status" value="1"/>
</dbReference>
<evidence type="ECO:0000259" key="7">
    <source>
        <dbReference type="Pfam" id="PF00082"/>
    </source>
</evidence>
<dbReference type="Proteomes" id="UP000807115">
    <property type="component" value="Chromosome 4"/>
</dbReference>
<evidence type="ECO:0000256" key="2">
    <source>
        <dbReference type="ARBA" id="ARBA00022670"/>
    </source>
</evidence>